<feature type="compositionally biased region" description="Basic and acidic residues" evidence="1">
    <location>
        <begin position="290"/>
        <end position="304"/>
    </location>
</feature>
<feature type="region of interest" description="Disordered" evidence="1">
    <location>
        <begin position="883"/>
        <end position="1032"/>
    </location>
</feature>
<evidence type="ECO:0000313" key="3">
    <source>
        <dbReference type="EMBL" id="KZT39620.1"/>
    </source>
</evidence>
<dbReference type="EMBL" id="KV428043">
    <property type="protein sequence ID" value="KZT39620.1"/>
    <property type="molecule type" value="Genomic_DNA"/>
</dbReference>
<accession>A0A166EIB5</accession>
<dbReference type="InterPro" id="IPR036871">
    <property type="entry name" value="PX_dom_sf"/>
</dbReference>
<feature type="region of interest" description="Disordered" evidence="1">
    <location>
        <begin position="290"/>
        <end position="364"/>
    </location>
</feature>
<feature type="domain" description="PX" evidence="2">
    <location>
        <begin position="236"/>
        <end position="402"/>
    </location>
</feature>
<dbReference type="InterPro" id="IPR001683">
    <property type="entry name" value="PX_dom"/>
</dbReference>
<dbReference type="InterPro" id="IPR024555">
    <property type="entry name" value="PX-associated"/>
</dbReference>
<evidence type="ECO:0000313" key="4">
    <source>
        <dbReference type="Proteomes" id="UP000076798"/>
    </source>
</evidence>
<organism evidence="3 4">
    <name type="scientific">Sistotremastrum suecicum HHB10207 ss-3</name>
    <dbReference type="NCBI Taxonomy" id="1314776"/>
    <lineage>
        <taxon>Eukaryota</taxon>
        <taxon>Fungi</taxon>
        <taxon>Dikarya</taxon>
        <taxon>Basidiomycota</taxon>
        <taxon>Agaricomycotina</taxon>
        <taxon>Agaricomycetes</taxon>
        <taxon>Sistotremastrales</taxon>
        <taxon>Sistotremastraceae</taxon>
        <taxon>Sistotremastrum</taxon>
    </lineage>
</organism>
<dbReference type="Pfam" id="PF00787">
    <property type="entry name" value="PX"/>
    <property type="match status" value="1"/>
</dbReference>
<dbReference type="Pfam" id="PF12828">
    <property type="entry name" value="PXB"/>
    <property type="match status" value="1"/>
</dbReference>
<dbReference type="Pfam" id="PF12825">
    <property type="entry name" value="DUF3818"/>
    <property type="match status" value="1"/>
</dbReference>
<dbReference type="PANTHER" id="PTHR47185">
    <property type="entry name" value="PX DOMAIN-CONTAINING PROTEIN YPR097W"/>
    <property type="match status" value="1"/>
</dbReference>
<keyword evidence="4" id="KW-1185">Reference proteome</keyword>
<name>A0A166EIB5_9AGAM</name>
<feature type="compositionally biased region" description="Polar residues" evidence="1">
    <location>
        <begin position="313"/>
        <end position="346"/>
    </location>
</feature>
<dbReference type="PROSITE" id="PS50195">
    <property type="entry name" value="PX"/>
    <property type="match status" value="1"/>
</dbReference>
<evidence type="ECO:0000256" key="1">
    <source>
        <dbReference type="SAM" id="MobiDB-lite"/>
    </source>
</evidence>
<dbReference type="GO" id="GO:0035091">
    <property type="term" value="F:phosphatidylinositol binding"/>
    <property type="evidence" value="ECO:0007669"/>
    <property type="project" value="InterPro"/>
</dbReference>
<gene>
    <name evidence="3" type="ORF">SISSUDRAFT_1045310</name>
</gene>
<dbReference type="InterPro" id="IPR024554">
    <property type="entry name" value="LEC1-like_C"/>
</dbReference>
<dbReference type="CDD" id="cd06869">
    <property type="entry name" value="PX_UP2_fungi"/>
    <property type="match status" value="1"/>
</dbReference>
<dbReference type="OrthoDB" id="2117459at2759"/>
<dbReference type="PANTHER" id="PTHR47185:SF1">
    <property type="entry name" value="PX DOMAIN-CONTAINING PROTEIN YPR097W"/>
    <property type="match status" value="1"/>
</dbReference>
<feature type="compositionally biased region" description="Acidic residues" evidence="1">
    <location>
        <begin position="884"/>
        <end position="910"/>
    </location>
</feature>
<feature type="compositionally biased region" description="Polar residues" evidence="1">
    <location>
        <begin position="953"/>
        <end position="976"/>
    </location>
</feature>
<dbReference type="AlphaFoldDB" id="A0A166EIB5"/>
<dbReference type="Gene3D" id="3.30.1520.10">
    <property type="entry name" value="Phox-like domain"/>
    <property type="match status" value="1"/>
</dbReference>
<dbReference type="InterPro" id="IPR047168">
    <property type="entry name" value="LEC1-like"/>
</dbReference>
<protein>
    <recommendedName>
        <fullName evidence="2">PX domain-containing protein</fullName>
    </recommendedName>
</protein>
<dbReference type="Proteomes" id="UP000076798">
    <property type="component" value="Unassembled WGS sequence"/>
</dbReference>
<dbReference type="STRING" id="1314776.A0A166EIB5"/>
<evidence type="ECO:0000259" key="2">
    <source>
        <dbReference type="PROSITE" id="PS50195"/>
    </source>
</evidence>
<sequence length="1053" mass="117117">MADDTVSEQPPVPPPRPRRPTRQPPPLPVPAATDEGSETVHDAPVHSSEPETIPKATDELTLTPLRAHYLKKSLIQLELQRELSQLADPTSNGHNVSPFSYIGPPFTPPPKSAPMVDLPFIRYMFRRFVLSFPFLAAAPKDFFPSKLQPFLSSLLSRNLGFADNPLRNPDEESDEHTRAKIIAKLEKQLGLLLSSATKLVEPEEVVRLTQSDLDRLEKIAKKRQEKAKKVRDVFEINVICVRTVSVKGRVRSKVHEEFIVRTRRTNHPDIFVSRRYGDFKTLADELRKAHTEELVRPPPPKDRTTVAAPPTSAGPSMTSFAYWTGTGAASNPSPVNESSDSLSMAGSPTTSPPPSSTGAAVRLSREKNRLTLRSYLNSLLASPTLASSPVLRSFLTASPTSLSPEELEDARRREEADRVRDEGRKRFAKEVADRVEGLRGAINNVKGDILGEDGLTRVFGTIKICPNVEDLPHDYRSVLEWGRISLASTIFHQFVASDASSETLASVKRIHGLMPYMLMKGILRLSNPVGMIRGILDLFLAQPFGGRSLLQRMFTSSLSEEVKALEGDIEAVEEKVDDPLICEKLRLFIYAPAEIQNFYFEDAAAEKVNILSCILRSGEEPVLPRAQLHRVMRAHKAHDEYTKDRAKFDDSDDDDGPADEEAWLYEDLGILAKLYARLRDREQLIALIFEGTTSELLKDILTIFYSPLAQVYKAASIADSIGDLQSFMNDLIKTVEQVEELSQEDAHKTVQIFIDLVQRHEQSFYHFVHKVHTKGQGLFDSLMQWIEQFLTFVRVGLGESVSLEFLLPHTGKGRADILKEVDAVALYHYKLKLAYEDKLRRRFGKVPGESSVDADERATQALVDGVVEDLNFDDLIKGDAVEIAADDSDSEFDSETDDESEEGSSEESSLEAEPGFEMQRQASTSQRPHEGSRVHSAHNTADTPASIRHAPLTGSSKPQSAPPTRTSFSSVASGQASEKALPAIPRGQNGPDRSPSKRPMRDPPSRSPPVEPKSSGKRSKKTSSPIEPPELKVIPELVPLFVEMIRPLLFARR</sequence>
<dbReference type="SUPFAM" id="SSF64268">
    <property type="entry name" value="PX domain"/>
    <property type="match status" value="1"/>
</dbReference>
<reference evidence="3 4" key="1">
    <citation type="journal article" date="2016" name="Mol. Biol. Evol.">
        <title>Comparative Genomics of Early-Diverging Mushroom-Forming Fungi Provides Insights into the Origins of Lignocellulose Decay Capabilities.</title>
        <authorList>
            <person name="Nagy L.G."/>
            <person name="Riley R."/>
            <person name="Tritt A."/>
            <person name="Adam C."/>
            <person name="Daum C."/>
            <person name="Floudas D."/>
            <person name="Sun H."/>
            <person name="Yadav J.S."/>
            <person name="Pangilinan J."/>
            <person name="Larsson K.H."/>
            <person name="Matsuura K."/>
            <person name="Barry K."/>
            <person name="Labutti K."/>
            <person name="Kuo R."/>
            <person name="Ohm R.A."/>
            <person name="Bhattacharya S.S."/>
            <person name="Shirouzu T."/>
            <person name="Yoshinaga Y."/>
            <person name="Martin F.M."/>
            <person name="Grigoriev I.V."/>
            <person name="Hibbett D.S."/>
        </authorList>
    </citation>
    <scope>NUCLEOTIDE SEQUENCE [LARGE SCALE GENOMIC DNA]</scope>
    <source>
        <strain evidence="3 4">HHB10207 ss-3</strain>
    </source>
</reference>
<proteinExistence type="predicted"/>
<feature type="region of interest" description="Disordered" evidence="1">
    <location>
        <begin position="1"/>
        <end position="56"/>
    </location>
</feature>